<feature type="region of interest" description="Disordered" evidence="1">
    <location>
        <begin position="1"/>
        <end position="32"/>
    </location>
</feature>
<protein>
    <submittedName>
        <fullName evidence="2">Uncharacterized protein</fullName>
    </submittedName>
</protein>
<accession>A0A1I5JTU5</accession>
<dbReference type="EMBL" id="FOWQ01000001">
    <property type="protein sequence ID" value="SFO76197.1"/>
    <property type="molecule type" value="Genomic_DNA"/>
</dbReference>
<dbReference type="InterPro" id="IPR040701">
    <property type="entry name" value="Bact_RF_family2"/>
</dbReference>
<dbReference type="AlphaFoldDB" id="A0A1I5JTU5"/>
<evidence type="ECO:0000313" key="2">
    <source>
        <dbReference type="EMBL" id="SFO76197.1"/>
    </source>
</evidence>
<name>A0A1I5JTU5_9ACTN</name>
<dbReference type="Proteomes" id="UP000198857">
    <property type="component" value="Unassembled WGS sequence"/>
</dbReference>
<evidence type="ECO:0000313" key="3">
    <source>
        <dbReference type="Proteomes" id="UP000198857"/>
    </source>
</evidence>
<evidence type="ECO:0000256" key="1">
    <source>
        <dbReference type="SAM" id="MobiDB-lite"/>
    </source>
</evidence>
<sequence length="385" mass="41027">MTTLTPRPTDRTTRPPAPWQPPTQLRELGRTGPVASVYLGTRGGVRDGADRVLARWQAMRRRLRDEGATESLLETLDECVRQAPPSGPTVDGQTVAAFAGADGRGHVEHLSRTVAEQASLGPYPHLSPLLAARHREVPVVVVLTERRGADLLLVEPGAPDLLCQVVGEDLLIRGSAPDELLARAEEQWTSDARAVGEALTWLVDCSRARLVVTGGQAGTTPLLRARLEPRTRSLLVPVRSAPDARSLTARARLMAADAAAVEEAAVVDEVLGGLSDGRACVGVSATLRAVVHGQAEEVLIAPDAADHHRVRRLVLDRPAALGGRRRAAPPVERSVRLSDVLVHAAGATSAVVRTVRDGRRLDGGVGALLRAPVDVSRPPRRRVLS</sequence>
<dbReference type="Pfam" id="PF18844">
    <property type="entry name" value="baeRF_family2"/>
    <property type="match status" value="1"/>
</dbReference>
<proteinExistence type="predicted"/>
<dbReference type="STRING" id="1523247.SAMN05660464_1036"/>
<keyword evidence="3" id="KW-1185">Reference proteome</keyword>
<organism evidence="2 3">
    <name type="scientific">Geodermatophilus dictyosporus</name>
    <dbReference type="NCBI Taxonomy" id="1523247"/>
    <lineage>
        <taxon>Bacteria</taxon>
        <taxon>Bacillati</taxon>
        <taxon>Actinomycetota</taxon>
        <taxon>Actinomycetes</taxon>
        <taxon>Geodermatophilales</taxon>
        <taxon>Geodermatophilaceae</taxon>
        <taxon>Geodermatophilus</taxon>
    </lineage>
</organism>
<dbReference type="RefSeq" id="WP_091107377.1">
    <property type="nucleotide sequence ID" value="NZ_FOWQ01000001.1"/>
</dbReference>
<reference evidence="3" key="1">
    <citation type="submission" date="2016-10" db="EMBL/GenBank/DDBJ databases">
        <authorList>
            <person name="Varghese N."/>
            <person name="Submissions S."/>
        </authorList>
    </citation>
    <scope>NUCLEOTIDE SEQUENCE [LARGE SCALE GENOMIC DNA]</scope>
    <source>
        <strain evidence="3">DSM 44208</strain>
    </source>
</reference>
<gene>
    <name evidence="2" type="ORF">SAMN05660464_1036</name>
</gene>